<proteinExistence type="predicted"/>
<dbReference type="EMBL" id="VOHK01000005">
    <property type="protein sequence ID" value="TWT19216.1"/>
    <property type="molecule type" value="Genomic_DNA"/>
</dbReference>
<dbReference type="Pfam" id="PF02698">
    <property type="entry name" value="DUF218"/>
    <property type="match status" value="1"/>
</dbReference>
<gene>
    <name evidence="3" type="ORF">FQY83_12715</name>
</gene>
<evidence type="ECO:0000313" key="3">
    <source>
        <dbReference type="EMBL" id="TWT19216.1"/>
    </source>
</evidence>
<keyword evidence="1" id="KW-1133">Transmembrane helix</keyword>
<feature type="transmembrane region" description="Helical" evidence="1">
    <location>
        <begin position="50"/>
        <end position="75"/>
    </location>
</feature>
<dbReference type="AlphaFoldDB" id="A0A5C5TZP5"/>
<dbReference type="GO" id="GO:0005886">
    <property type="term" value="C:plasma membrane"/>
    <property type="evidence" value="ECO:0007669"/>
    <property type="project" value="TreeGrafter"/>
</dbReference>
<keyword evidence="1" id="KW-0472">Membrane</keyword>
<dbReference type="PANTHER" id="PTHR30336">
    <property type="entry name" value="INNER MEMBRANE PROTEIN, PROBABLE PERMEASE"/>
    <property type="match status" value="1"/>
</dbReference>
<dbReference type="CDD" id="cd06259">
    <property type="entry name" value="YdcF-like"/>
    <property type="match status" value="1"/>
</dbReference>
<dbReference type="Gene3D" id="3.40.50.620">
    <property type="entry name" value="HUPs"/>
    <property type="match status" value="1"/>
</dbReference>
<dbReference type="Proteomes" id="UP000319980">
    <property type="component" value="Unassembled WGS sequence"/>
</dbReference>
<reference evidence="3 4" key="1">
    <citation type="journal article" date="2008" name="Int. J. Syst. Evol. Microbiol.">
        <title>Luteimonas marina sp. nov., isolated from seawater.</title>
        <authorList>
            <person name="Baik K.S."/>
            <person name="Park S.C."/>
            <person name="Kim M.S."/>
            <person name="Kim E.M."/>
            <person name="Park C."/>
            <person name="Chun J."/>
            <person name="Seong C.N."/>
        </authorList>
    </citation>
    <scope>NUCLEOTIDE SEQUENCE [LARGE SCALE GENOMIC DNA]</scope>
    <source>
        <strain evidence="3 4">FR1330</strain>
    </source>
</reference>
<comment type="caution">
    <text evidence="3">The sequence shown here is derived from an EMBL/GenBank/DDBJ whole genome shotgun (WGS) entry which is preliminary data.</text>
</comment>
<keyword evidence="4" id="KW-1185">Reference proteome</keyword>
<dbReference type="PANTHER" id="PTHR30336:SF20">
    <property type="entry name" value="DUF218 DOMAIN-CONTAINING PROTEIN"/>
    <property type="match status" value="1"/>
</dbReference>
<name>A0A5C5TZP5_9GAMM</name>
<feature type="domain" description="DUF218" evidence="2">
    <location>
        <begin position="96"/>
        <end position="215"/>
    </location>
</feature>
<dbReference type="InterPro" id="IPR014729">
    <property type="entry name" value="Rossmann-like_a/b/a_fold"/>
</dbReference>
<evidence type="ECO:0000259" key="2">
    <source>
        <dbReference type="Pfam" id="PF02698"/>
    </source>
</evidence>
<evidence type="ECO:0000313" key="4">
    <source>
        <dbReference type="Proteomes" id="UP000319980"/>
    </source>
</evidence>
<organism evidence="3 4">
    <name type="scientific">Luteimonas marina</name>
    <dbReference type="NCBI Taxonomy" id="488485"/>
    <lineage>
        <taxon>Bacteria</taxon>
        <taxon>Pseudomonadati</taxon>
        <taxon>Pseudomonadota</taxon>
        <taxon>Gammaproteobacteria</taxon>
        <taxon>Lysobacterales</taxon>
        <taxon>Lysobacteraceae</taxon>
        <taxon>Luteimonas</taxon>
    </lineage>
</organism>
<protein>
    <submittedName>
        <fullName evidence="3">YdcF family protein</fullName>
    </submittedName>
</protein>
<sequence length="262" mass="28533">MACGDCVGITDATMAETGDYIGVESGDAHAASTAPRSRRAHQWRLLRDPYAWTALGVAGAACVFSFGLVYVGYFLHVLRTAARAPSLPAGGGCLLVFGKHAPGGRIDGDFRLRLGRAAEVWRLQPARPLLLLGGGFDEGDSEAELARRGLLEAGVSPQATILLEPESRDTLQNLRNARELLRDHPHAGPVVLLSSRYHLARCALFARWLGYEHELCAAEPRLPWRPDTLWAIACESAWVCWVDVGTRWARLVGLRGMIARVS</sequence>
<evidence type="ECO:0000256" key="1">
    <source>
        <dbReference type="SAM" id="Phobius"/>
    </source>
</evidence>
<keyword evidence="1" id="KW-0812">Transmembrane</keyword>
<dbReference type="InterPro" id="IPR051599">
    <property type="entry name" value="Cell_Envelope_Assoc"/>
</dbReference>
<dbReference type="InterPro" id="IPR003848">
    <property type="entry name" value="DUF218"/>
</dbReference>
<accession>A0A5C5TZP5</accession>